<dbReference type="PROSITE" id="PS51755">
    <property type="entry name" value="OMPR_PHOB"/>
    <property type="match status" value="1"/>
</dbReference>
<dbReference type="SUPFAM" id="SSF46894">
    <property type="entry name" value="C-terminal effector domain of the bipartite response regulators"/>
    <property type="match status" value="1"/>
</dbReference>
<dbReference type="InterPro" id="IPR036388">
    <property type="entry name" value="WH-like_DNA-bd_sf"/>
</dbReference>
<dbReference type="RefSeq" id="WP_103954880.1">
    <property type="nucleotide sequence ID" value="NZ_FNVT01000002.1"/>
</dbReference>
<evidence type="ECO:0000256" key="1">
    <source>
        <dbReference type="ARBA" id="ARBA00005820"/>
    </source>
</evidence>
<dbReference type="InterPro" id="IPR016032">
    <property type="entry name" value="Sig_transdc_resp-reg_C-effctor"/>
</dbReference>
<dbReference type="SUPFAM" id="SSF52540">
    <property type="entry name" value="P-loop containing nucleoside triphosphate hydrolases"/>
    <property type="match status" value="1"/>
</dbReference>
<dbReference type="InterPro" id="IPR027417">
    <property type="entry name" value="P-loop_NTPase"/>
</dbReference>
<comment type="similarity">
    <text evidence="1">Belongs to the AfsR/DnrI/RedD regulatory family.</text>
</comment>
<dbReference type="Pfam" id="PF13424">
    <property type="entry name" value="TPR_12"/>
    <property type="match status" value="2"/>
</dbReference>
<dbReference type="InterPro" id="IPR011990">
    <property type="entry name" value="TPR-like_helical_dom_sf"/>
</dbReference>
<dbReference type="Gene3D" id="1.10.10.10">
    <property type="entry name" value="Winged helix-like DNA-binding domain superfamily/Winged helix DNA-binding domain"/>
    <property type="match status" value="1"/>
</dbReference>
<dbReference type="PANTHER" id="PTHR35807:SF1">
    <property type="entry name" value="TRANSCRIPTIONAL REGULATOR REDD"/>
    <property type="match status" value="1"/>
</dbReference>
<dbReference type="Pfam" id="PF00486">
    <property type="entry name" value="Trans_reg_C"/>
    <property type="match status" value="1"/>
</dbReference>
<evidence type="ECO:0000256" key="2">
    <source>
        <dbReference type="ARBA" id="ARBA00023015"/>
    </source>
</evidence>
<evidence type="ECO:0000313" key="7">
    <source>
        <dbReference type="EMBL" id="SEG18902.1"/>
    </source>
</evidence>
<evidence type="ECO:0000256" key="5">
    <source>
        <dbReference type="PROSITE-ProRule" id="PRU01091"/>
    </source>
</evidence>
<accession>A0A1H5Y4Z1</accession>
<reference evidence="7 8" key="1">
    <citation type="submission" date="2016-10" db="EMBL/GenBank/DDBJ databases">
        <authorList>
            <person name="de Groot N.N."/>
        </authorList>
    </citation>
    <scope>NUCLEOTIDE SEQUENCE [LARGE SCALE GENOMIC DNA]</scope>
    <source>
        <strain evidence="7 8">CGMCC 4.7037</strain>
    </source>
</reference>
<keyword evidence="3 5" id="KW-0238">DNA-binding</keyword>
<evidence type="ECO:0000313" key="8">
    <source>
        <dbReference type="Proteomes" id="UP000236732"/>
    </source>
</evidence>
<dbReference type="AlphaFoldDB" id="A0A1H5Y4Z1"/>
<feature type="DNA-binding region" description="OmpR/PhoB-type" evidence="5">
    <location>
        <begin position="1"/>
        <end position="93"/>
    </location>
</feature>
<sequence length="1003" mass="109112">MEFRLLGPVEVWSEGGQVPLGGSKPRALLAALLLDAGRVIPRERLIGAVWDEDPPSTARQILHTYVASLRRAFTGAGLPPVIVSHRVGYLAEVPPQSLDKLVFERHVAEARAAAKEGAHLRAGELFRAALKLWRGAALGGIGDSFLRTEAERLEELRLAVIEERVAADLAAGQDEQLIEELGELVALHPGRERLRRDLMTALYRAGRQADALAVYQHGRRVLLDELGIEPGPELRRVQAAILRSDPALLHAATPAARLPRQLPPPVPDFTGRAEELSVLCGHLMKSDTMPLCVISGQGGAGKSALALQAAYQVADAYPDGQLHIELRGTSETPATPEEVLGRLLRELEPPGTPSPGTLEERAGRYRTLLAGRRKLVVLEDAASESQVRPLLPGAGGCGVIVTSRNRLAGLAGAAFLDLGLLPAQAAFDLLARITGEERIAADPDAAWRVVGQCGGLPLALRVAGARLASRRQWTVARLADRLADERRRLDELAVGDQEVRASIGLSYRLLPEPARSALRRLGLLGLPHFGVWIAAAATETGPDEAEQVLEQLVDASLVDMVETDAAGQIRYRLHDLIRLFAAERAVAEEPEQARTAAVTRVLGGWLWLVQQLDAERPTGVIPRRAAGGLAYPLAEEMARTVLADPPAWIRREEEALVVAVELAAAMDLDEIAVELAAALSSVAFEGSQYVFDNPFTTWNRTHQAALAVARRMDNALGEAKLLAGLGQLSYERDLYAESREYLGQALSLFRTAKDVRGEATVLAALGAACREQGYLPEALHFLGGAEHLWAGLADPQAVAHVKRLAGTVYLERGDYPAAQAALAAALSLYQEAGNRRGEGLVLRNLSLYHRARGELEPSLELAERALAIFLDLGDRFMVAYCRRSLGKTLTRLGRHDEARRLLKESLDVSRTVHDRWGEACTLRTLGELHLAEGRLYQAKERLEESLRLWETLRIDLFRGRTLRDLALVHQALGDDALAGSLRAEALEIFRLHDAREHGEPVAL</sequence>
<dbReference type="InterPro" id="IPR051677">
    <property type="entry name" value="AfsR-DnrI-RedD_regulator"/>
</dbReference>
<dbReference type="InterPro" id="IPR005158">
    <property type="entry name" value="BTAD"/>
</dbReference>
<dbReference type="GO" id="GO:0003677">
    <property type="term" value="F:DNA binding"/>
    <property type="evidence" value="ECO:0007669"/>
    <property type="project" value="UniProtKB-UniRule"/>
</dbReference>
<dbReference type="SMART" id="SM00028">
    <property type="entry name" value="TPR"/>
    <property type="match status" value="5"/>
</dbReference>
<dbReference type="PRINTS" id="PR00364">
    <property type="entry name" value="DISEASERSIST"/>
</dbReference>
<dbReference type="GO" id="GO:0000160">
    <property type="term" value="P:phosphorelay signal transduction system"/>
    <property type="evidence" value="ECO:0007669"/>
    <property type="project" value="InterPro"/>
</dbReference>
<dbReference type="SUPFAM" id="SSF48452">
    <property type="entry name" value="TPR-like"/>
    <property type="match status" value="3"/>
</dbReference>
<protein>
    <submittedName>
        <fullName evidence="7">DNA-binding transcriptional activator of the SARP family</fullName>
    </submittedName>
</protein>
<dbReference type="SMART" id="SM01043">
    <property type="entry name" value="BTAD"/>
    <property type="match status" value="1"/>
</dbReference>
<dbReference type="SMART" id="SM00862">
    <property type="entry name" value="Trans_reg_C"/>
    <property type="match status" value="1"/>
</dbReference>
<organism evidence="7 8">
    <name type="scientific">Nonomuraea solani</name>
    <dbReference type="NCBI Taxonomy" id="1144553"/>
    <lineage>
        <taxon>Bacteria</taxon>
        <taxon>Bacillati</taxon>
        <taxon>Actinomycetota</taxon>
        <taxon>Actinomycetes</taxon>
        <taxon>Streptosporangiales</taxon>
        <taxon>Streptosporangiaceae</taxon>
        <taxon>Nonomuraea</taxon>
    </lineage>
</organism>
<dbReference type="Gene3D" id="1.25.40.10">
    <property type="entry name" value="Tetratricopeptide repeat domain"/>
    <property type="match status" value="3"/>
</dbReference>
<feature type="domain" description="OmpR/PhoB-type" evidence="6">
    <location>
        <begin position="1"/>
        <end position="93"/>
    </location>
</feature>
<dbReference type="InterPro" id="IPR001867">
    <property type="entry name" value="OmpR/PhoB-type_DNA-bd"/>
</dbReference>
<dbReference type="InterPro" id="IPR019734">
    <property type="entry name" value="TPR_rpt"/>
</dbReference>
<gene>
    <name evidence="7" type="ORF">SAMN05444920_102137</name>
</gene>
<dbReference type="PANTHER" id="PTHR35807">
    <property type="entry name" value="TRANSCRIPTIONAL REGULATOR REDD-RELATED"/>
    <property type="match status" value="1"/>
</dbReference>
<dbReference type="Pfam" id="PF00931">
    <property type="entry name" value="NB-ARC"/>
    <property type="match status" value="1"/>
</dbReference>
<dbReference type="EMBL" id="FNVT01000002">
    <property type="protein sequence ID" value="SEG18902.1"/>
    <property type="molecule type" value="Genomic_DNA"/>
</dbReference>
<dbReference type="Pfam" id="PF03704">
    <property type="entry name" value="BTAD"/>
    <property type="match status" value="1"/>
</dbReference>
<keyword evidence="4" id="KW-0804">Transcription</keyword>
<dbReference type="OrthoDB" id="5521887at2"/>
<dbReference type="InterPro" id="IPR002182">
    <property type="entry name" value="NB-ARC"/>
</dbReference>
<keyword evidence="2" id="KW-0805">Transcription regulation</keyword>
<dbReference type="CDD" id="cd15831">
    <property type="entry name" value="BTAD"/>
    <property type="match status" value="1"/>
</dbReference>
<name>A0A1H5Y4Z1_9ACTN</name>
<dbReference type="GO" id="GO:0006355">
    <property type="term" value="P:regulation of DNA-templated transcription"/>
    <property type="evidence" value="ECO:0007669"/>
    <property type="project" value="InterPro"/>
</dbReference>
<evidence type="ECO:0000256" key="3">
    <source>
        <dbReference type="ARBA" id="ARBA00023125"/>
    </source>
</evidence>
<dbReference type="Gene3D" id="3.40.50.300">
    <property type="entry name" value="P-loop containing nucleotide triphosphate hydrolases"/>
    <property type="match status" value="1"/>
</dbReference>
<evidence type="ECO:0000256" key="4">
    <source>
        <dbReference type="ARBA" id="ARBA00023163"/>
    </source>
</evidence>
<keyword evidence="8" id="KW-1185">Reference proteome</keyword>
<dbReference type="GO" id="GO:0043531">
    <property type="term" value="F:ADP binding"/>
    <property type="evidence" value="ECO:0007669"/>
    <property type="project" value="InterPro"/>
</dbReference>
<dbReference type="Proteomes" id="UP000236732">
    <property type="component" value="Unassembled WGS sequence"/>
</dbReference>
<proteinExistence type="inferred from homology"/>
<evidence type="ECO:0000259" key="6">
    <source>
        <dbReference type="PROSITE" id="PS51755"/>
    </source>
</evidence>